<proteinExistence type="predicted"/>
<dbReference type="RefSeq" id="WP_160345608.1">
    <property type="nucleotide sequence ID" value="NZ_WSRR01000008.1"/>
</dbReference>
<evidence type="ECO:0000313" key="2">
    <source>
        <dbReference type="Proteomes" id="UP000463388"/>
    </source>
</evidence>
<comment type="caution">
    <text evidence="1">The sequence shown here is derived from an EMBL/GenBank/DDBJ whole genome shotgun (WGS) entry which is preliminary data.</text>
</comment>
<name>A0A6N8JNZ6_9ACTN</name>
<sequence>MSSLRDRLLNFLRDDYCSHGDHPLQSQLGDFKYEGHRQAFRVQLKQLLYDGTTEEAQQLLVAHGHLAPQPALAEAALRKAAETALTSTPDGTAPRRRGNLCERVMECALDTVMEKRALGSAEEREGRLQWAREDYRKQSGPEWPPFSLEGAAYQAVIERLVGAEAEAWLYDAGYPAAALRRRQQQLLQQDDWEAAMKEPPSGRANDENIKTATSVADEASTTITAPRRPRLKDIPLGLVERYQRVAYTNPAAEDQTRPTPTTLAYQANSTPAAADGDLQASIVQLWQAMAREPGGYSDVLVPLLLDDRSGAGLYLMGPDLLQGNGYALEAWCSRATREKMRALPRPAFFFVILRRSPDPDLNLLGLPLLRRQPNGADTRLENMNAEVLAPERTVALAAANALAIFQDECATNPRFNQNLDFYRKTNLFVPPDCPVRFRALFGEDDF</sequence>
<evidence type="ECO:0000313" key="1">
    <source>
        <dbReference type="EMBL" id="MVX60847.1"/>
    </source>
</evidence>
<reference evidence="1 2" key="1">
    <citation type="submission" date="2019-12" db="EMBL/GenBank/DDBJ databases">
        <title>Microbes associate with the intestines of laboratory mice.</title>
        <authorList>
            <person name="Navarre W."/>
            <person name="Wong E."/>
        </authorList>
    </citation>
    <scope>NUCLEOTIDE SEQUENCE [LARGE SCALE GENOMIC DNA]</scope>
    <source>
        <strain evidence="1 2">NM66_B29</strain>
    </source>
</reference>
<dbReference type="EMBL" id="WSRR01000008">
    <property type="protein sequence ID" value="MVX60847.1"/>
    <property type="molecule type" value="Genomic_DNA"/>
</dbReference>
<dbReference type="AlphaFoldDB" id="A0A6N8JNZ6"/>
<keyword evidence="2" id="KW-1185">Reference proteome</keyword>
<dbReference type="OrthoDB" id="3232336at2"/>
<protein>
    <submittedName>
        <fullName evidence="1">Uncharacterized protein</fullName>
    </submittedName>
</protein>
<organism evidence="1 2">
    <name type="scientific">Adlercreutzia mucosicola</name>
    <dbReference type="NCBI Taxonomy" id="580026"/>
    <lineage>
        <taxon>Bacteria</taxon>
        <taxon>Bacillati</taxon>
        <taxon>Actinomycetota</taxon>
        <taxon>Coriobacteriia</taxon>
        <taxon>Eggerthellales</taxon>
        <taxon>Eggerthellaceae</taxon>
        <taxon>Adlercreutzia</taxon>
    </lineage>
</organism>
<dbReference type="Proteomes" id="UP000463388">
    <property type="component" value="Unassembled WGS sequence"/>
</dbReference>
<gene>
    <name evidence="1" type="ORF">GKZ27_05160</name>
</gene>
<accession>A0A6N8JNZ6</accession>